<name>A0A382HHX9_9ZZZZ</name>
<keyword evidence="1" id="KW-0472">Membrane</keyword>
<evidence type="ECO:0000256" key="1">
    <source>
        <dbReference type="SAM" id="Phobius"/>
    </source>
</evidence>
<sequence length="132" mass="15561">MNVHRRSNETNEHIEAIKNEMYNCSFAKHSNDDMTIDVKGYLHNQRGFILKVQNMEKLDDTILRAWQAIIERKGYHCNMSYDFQDGWVDVKCSKESSKACLKAGQLSIFGYLSMIIVCIYLLWYRQNKMLPK</sequence>
<gene>
    <name evidence="2" type="ORF">METZ01_LOCUS239529</name>
</gene>
<organism evidence="2">
    <name type="scientific">marine metagenome</name>
    <dbReference type="NCBI Taxonomy" id="408172"/>
    <lineage>
        <taxon>unclassified sequences</taxon>
        <taxon>metagenomes</taxon>
        <taxon>ecological metagenomes</taxon>
    </lineage>
</organism>
<proteinExistence type="predicted"/>
<dbReference type="AlphaFoldDB" id="A0A382HHX9"/>
<keyword evidence="1" id="KW-0812">Transmembrane</keyword>
<dbReference type="EMBL" id="UINC01061272">
    <property type="protein sequence ID" value="SVB86675.1"/>
    <property type="molecule type" value="Genomic_DNA"/>
</dbReference>
<feature type="transmembrane region" description="Helical" evidence="1">
    <location>
        <begin position="103"/>
        <end position="123"/>
    </location>
</feature>
<reference evidence="2" key="1">
    <citation type="submission" date="2018-05" db="EMBL/GenBank/DDBJ databases">
        <authorList>
            <person name="Lanie J.A."/>
            <person name="Ng W.-L."/>
            <person name="Kazmierczak K.M."/>
            <person name="Andrzejewski T.M."/>
            <person name="Davidsen T.M."/>
            <person name="Wayne K.J."/>
            <person name="Tettelin H."/>
            <person name="Glass J.I."/>
            <person name="Rusch D."/>
            <person name="Podicherti R."/>
            <person name="Tsui H.-C.T."/>
            <person name="Winkler M.E."/>
        </authorList>
    </citation>
    <scope>NUCLEOTIDE SEQUENCE</scope>
</reference>
<keyword evidence="1" id="KW-1133">Transmembrane helix</keyword>
<evidence type="ECO:0000313" key="2">
    <source>
        <dbReference type="EMBL" id="SVB86675.1"/>
    </source>
</evidence>
<protein>
    <submittedName>
        <fullName evidence="2">Uncharacterized protein</fullName>
    </submittedName>
</protein>
<accession>A0A382HHX9</accession>